<dbReference type="InterPro" id="IPR011701">
    <property type="entry name" value="MFS"/>
</dbReference>
<dbReference type="Pfam" id="PF07690">
    <property type="entry name" value="MFS_1"/>
    <property type="match status" value="2"/>
</dbReference>
<dbReference type="AlphaFoldDB" id="A0A127JU89"/>
<feature type="transmembrane region" description="Helical" evidence="4">
    <location>
        <begin position="280"/>
        <end position="301"/>
    </location>
</feature>
<keyword evidence="3 4" id="KW-0472">Membrane</keyword>
<feature type="domain" description="Major facilitator superfamily (MFS) profile" evidence="5">
    <location>
        <begin position="20"/>
        <end position="423"/>
    </location>
</feature>
<evidence type="ECO:0000313" key="7">
    <source>
        <dbReference type="Proteomes" id="UP000070433"/>
    </source>
</evidence>
<evidence type="ECO:0000256" key="4">
    <source>
        <dbReference type="SAM" id="Phobius"/>
    </source>
</evidence>
<dbReference type="PANTHER" id="PTHR11360">
    <property type="entry name" value="MONOCARBOXYLATE TRANSPORTER"/>
    <property type="match status" value="1"/>
</dbReference>
<evidence type="ECO:0000256" key="3">
    <source>
        <dbReference type="ARBA" id="ARBA00023136"/>
    </source>
</evidence>
<proteinExistence type="predicted"/>
<evidence type="ECO:0000313" key="6">
    <source>
        <dbReference type="EMBL" id="AMO23429.1"/>
    </source>
</evidence>
<evidence type="ECO:0000256" key="1">
    <source>
        <dbReference type="ARBA" id="ARBA00022692"/>
    </source>
</evidence>
<feature type="transmembrane region" description="Helical" evidence="4">
    <location>
        <begin position="308"/>
        <end position="326"/>
    </location>
</feature>
<sequence>MPATSSALPALFASSRLHYAWVMLALTFLYSVFITSALGVPAVLILPMSRELGWSIGELAAPQGLRLAIFGLCAPLAGGLMLRYGPRVMTAISGALLLAGMLMSITMTSKWELWLGMGILLGLAPGITAMQLTAVVPTRWFVTHRGLAVGVLGSAVATGTLIFMPLAAWISEAWSWRVALLVPTIGATLTWLLFLWLARNRPQEVGLQPLGAEAPVAVPAAPTANFLHLSLRALAAGAKSRMFWLLAFTFGICGVSSFGLTQAHLVPFCNDIGVPLGVSAWLLAVIAVCDMIGTIGSGWLADRYDNRWLLAVYYGLRGVALVWLVYADVSTIALLTFAVIYGLDFIATLPPTVRLTVQSFGPDMGPAVFAWVFASHHVAAGLMAVGTGISRDAIGTYAPAFLLAGVLCIVAAVSFLATRRPRLAAAA</sequence>
<evidence type="ECO:0000259" key="5">
    <source>
        <dbReference type="PROSITE" id="PS50850"/>
    </source>
</evidence>
<dbReference type="RefSeq" id="WP_227820529.1">
    <property type="nucleotide sequence ID" value="NZ_CP010951.1"/>
</dbReference>
<feature type="transmembrane region" description="Helical" evidence="4">
    <location>
        <begin position="147"/>
        <end position="170"/>
    </location>
</feature>
<dbReference type="CDD" id="cd17355">
    <property type="entry name" value="MFS_YcxA_like"/>
    <property type="match status" value="1"/>
</dbReference>
<feature type="transmembrane region" description="Helical" evidence="4">
    <location>
        <begin position="365"/>
        <end position="385"/>
    </location>
</feature>
<dbReference type="GO" id="GO:0022857">
    <property type="term" value="F:transmembrane transporter activity"/>
    <property type="evidence" value="ECO:0007669"/>
    <property type="project" value="InterPro"/>
</dbReference>
<feature type="transmembrane region" description="Helical" evidence="4">
    <location>
        <begin position="242"/>
        <end position="260"/>
    </location>
</feature>
<feature type="transmembrane region" description="Helical" evidence="4">
    <location>
        <begin position="397"/>
        <end position="417"/>
    </location>
</feature>
<feature type="transmembrane region" description="Helical" evidence="4">
    <location>
        <begin position="89"/>
        <end position="107"/>
    </location>
</feature>
<feature type="transmembrane region" description="Helical" evidence="4">
    <location>
        <begin position="332"/>
        <end position="353"/>
    </location>
</feature>
<keyword evidence="7" id="KW-1185">Reference proteome</keyword>
<dbReference type="Proteomes" id="UP000070433">
    <property type="component" value="Chromosome"/>
</dbReference>
<feature type="transmembrane region" description="Helical" evidence="4">
    <location>
        <begin position="21"/>
        <end position="44"/>
    </location>
</feature>
<name>A0A127JU89_9BURK</name>
<gene>
    <name evidence="6" type="ORF">UC35_11645</name>
</gene>
<dbReference type="PROSITE" id="PS50850">
    <property type="entry name" value="MFS"/>
    <property type="match status" value="1"/>
</dbReference>
<reference evidence="6 7" key="1">
    <citation type="journal article" date="2014" name="Int. J. Syst. Evol. Microbiol.">
        <title>Ramlibacter solisilvae sp. nov., isolated from forest soil, and emended description of the genus Ramlibacter.</title>
        <authorList>
            <person name="Lee H.J."/>
            <person name="Lee S.H."/>
            <person name="Lee S.S."/>
            <person name="Lee J.S."/>
            <person name="Kim Y."/>
            <person name="Kim S.C."/>
            <person name="Jeon C.O."/>
        </authorList>
    </citation>
    <scope>NUCLEOTIDE SEQUENCE [LARGE SCALE GENOMIC DNA]</scope>
    <source>
        <strain evidence="6 7">5-10</strain>
    </source>
</reference>
<keyword evidence="1 4" id="KW-0812">Transmembrane</keyword>
<accession>A0A127JU89</accession>
<evidence type="ECO:0000256" key="2">
    <source>
        <dbReference type="ARBA" id="ARBA00022989"/>
    </source>
</evidence>
<dbReference type="EMBL" id="CP010951">
    <property type="protein sequence ID" value="AMO23429.1"/>
    <property type="molecule type" value="Genomic_DNA"/>
</dbReference>
<dbReference type="InterPro" id="IPR050327">
    <property type="entry name" value="Proton-linked_MCT"/>
</dbReference>
<dbReference type="PANTHER" id="PTHR11360:SF290">
    <property type="entry name" value="MONOCARBOXYLATE MFS PERMEASE"/>
    <property type="match status" value="1"/>
</dbReference>
<protein>
    <submittedName>
        <fullName evidence="6">Monocarboxylate transporter permease</fullName>
    </submittedName>
</protein>
<dbReference type="InterPro" id="IPR020846">
    <property type="entry name" value="MFS_dom"/>
</dbReference>
<dbReference type="Gene3D" id="1.20.1250.20">
    <property type="entry name" value="MFS general substrate transporter like domains"/>
    <property type="match status" value="2"/>
</dbReference>
<feature type="transmembrane region" description="Helical" evidence="4">
    <location>
        <begin position="113"/>
        <end position="135"/>
    </location>
</feature>
<keyword evidence="2 4" id="KW-1133">Transmembrane helix</keyword>
<organism evidence="6 7">
    <name type="scientific">Ramlibacter tataouinensis</name>
    <dbReference type="NCBI Taxonomy" id="94132"/>
    <lineage>
        <taxon>Bacteria</taxon>
        <taxon>Pseudomonadati</taxon>
        <taxon>Pseudomonadota</taxon>
        <taxon>Betaproteobacteria</taxon>
        <taxon>Burkholderiales</taxon>
        <taxon>Comamonadaceae</taxon>
        <taxon>Ramlibacter</taxon>
    </lineage>
</organism>
<dbReference type="SUPFAM" id="SSF103473">
    <property type="entry name" value="MFS general substrate transporter"/>
    <property type="match status" value="1"/>
</dbReference>
<feature type="transmembrane region" description="Helical" evidence="4">
    <location>
        <begin position="64"/>
        <end position="82"/>
    </location>
</feature>
<feature type="transmembrane region" description="Helical" evidence="4">
    <location>
        <begin position="176"/>
        <end position="198"/>
    </location>
</feature>
<dbReference type="InterPro" id="IPR036259">
    <property type="entry name" value="MFS_trans_sf"/>
</dbReference>